<dbReference type="InterPro" id="IPR039431">
    <property type="entry name" value="Vta1/CALS_N"/>
</dbReference>
<evidence type="ECO:0000256" key="9">
    <source>
        <dbReference type="SAM" id="MobiDB-lite"/>
    </source>
</evidence>
<accession>A0A7E4VE28</accession>
<keyword evidence="7" id="KW-0653">Protein transport</keyword>
<sequence>MADLPPSLRPVAHYVKIANEYASRDPVIQYWALYYAVQAGMKLDKSSPEAVKFLGDTLGHLEVLKKANPEKDAIKSDIVAQAHIEEHALKLFHYADENDRAANFSKNVVKTFYTAGHLMDILQTFGELNEEIASAKKYAKWKATYIHNCLKNGETPVPGPPGGLQDQAQPPTPSAGPPSGGPLGAPPAPFNPNDFGLPTPGQQLGGGYSSDSSAHGQQYHQQQQPQQPQWPQQPPAQGGYGGPQQPQGGHPGYGFSAPAPQHQPTSHEHHPIPPPRPSLQAGGGSSASFGPPAGSGASAPGTGSIPTSVAPAPGLKLEDFIDARKFAKYAVSALDYEDAPTAIENLIKALQILQRQ</sequence>
<dbReference type="WBParaSite" id="Pan_g19804.t1">
    <property type="protein sequence ID" value="Pan_g19804.t1"/>
    <property type="gene ID" value="Pan_g19804"/>
</dbReference>
<dbReference type="InterPro" id="IPR044538">
    <property type="entry name" value="Vta1-like"/>
</dbReference>
<dbReference type="InterPro" id="IPR023175">
    <property type="entry name" value="Vta1/CALS_N_sf"/>
</dbReference>
<feature type="compositionally biased region" description="Low complexity" evidence="9">
    <location>
        <begin position="215"/>
        <end position="230"/>
    </location>
</feature>
<dbReference type="GO" id="GO:0010008">
    <property type="term" value="C:endosome membrane"/>
    <property type="evidence" value="ECO:0007669"/>
    <property type="project" value="UniProtKB-SubCell"/>
</dbReference>
<evidence type="ECO:0000313" key="12">
    <source>
        <dbReference type="Proteomes" id="UP000492821"/>
    </source>
</evidence>
<keyword evidence="8" id="KW-0472">Membrane</keyword>
<dbReference type="Gene3D" id="1.20.5.420">
    <property type="entry name" value="Immunoglobulin FC, subunit C"/>
    <property type="match status" value="1"/>
</dbReference>
<evidence type="ECO:0000256" key="8">
    <source>
        <dbReference type="ARBA" id="ARBA00023136"/>
    </source>
</evidence>
<feature type="domain" description="Vta1 C-terminal" evidence="11">
    <location>
        <begin position="319"/>
        <end position="354"/>
    </location>
</feature>
<protein>
    <submittedName>
        <fullName evidence="13">Vacuolar protein sorting-associated protein VTA1</fullName>
    </submittedName>
</protein>
<proteinExistence type="inferred from homology"/>
<evidence type="ECO:0000256" key="5">
    <source>
        <dbReference type="ARBA" id="ARBA00022490"/>
    </source>
</evidence>
<evidence type="ECO:0000256" key="2">
    <source>
        <dbReference type="ARBA" id="ARBA00004496"/>
    </source>
</evidence>
<evidence type="ECO:0000259" key="10">
    <source>
        <dbReference type="Pfam" id="PF04652"/>
    </source>
</evidence>
<keyword evidence="12" id="KW-1185">Reference proteome</keyword>
<reference evidence="13" key="2">
    <citation type="submission" date="2020-10" db="UniProtKB">
        <authorList>
            <consortium name="WormBaseParasite"/>
        </authorList>
    </citation>
    <scope>IDENTIFICATION</scope>
</reference>
<dbReference type="InterPro" id="IPR041212">
    <property type="entry name" value="Vta1_C"/>
</dbReference>
<comment type="subcellular location">
    <subcellularLocation>
        <location evidence="2">Cytoplasm</location>
    </subcellularLocation>
    <subcellularLocation>
        <location evidence="1">Endosome membrane</location>
        <topology evidence="1">Peripheral membrane protein</topology>
    </subcellularLocation>
</comment>
<keyword evidence="4" id="KW-0813">Transport</keyword>
<evidence type="ECO:0000313" key="13">
    <source>
        <dbReference type="WBParaSite" id="Pan_g19804.t1"/>
    </source>
</evidence>
<dbReference type="GO" id="GO:0005771">
    <property type="term" value="C:multivesicular body"/>
    <property type="evidence" value="ECO:0007669"/>
    <property type="project" value="TreeGrafter"/>
</dbReference>
<feature type="compositionally biased region" description="Pro residues" evidence="9">
    <location>
        <begin position="170"/>
        <end position="190"/>
    </location>
</feature>
<evidence type="ECO:0000256" key="7">
    <source>
        <dbReference type="ARBA" id="ARBA00022927"/>
    </source>
</evidence>
<keyword evidence="6" id="KW-0967">Endosome</keyword>
<dbReference type="AlphaFoldDB" id="A0A7E4VE28"/>
<dbReference type="PANTHER" id="PTHR46009">
    <property type="entry name" value="VACUOLAR PROTEIN SORTING-ASSOCIATED PROTEIN VTA1 HOMOLOG"/>
    <property type="match status" value="1"/>
</dbReference>
<dbReference type="GO" id="GO:0032511">
    <property type="term" value="P:late endosome to vacuole transport via multivesicular body sorting pathway"/>
    <property type="evidence" value="ECO:0007669"/>
    <property type="project" value="InterPro"/>
</dbReference>
<feature type="domain" description="Vta1/callose synthase N-terminal" evidence="10">
    <location>
        <begin position="11"/>
        <end position="152"/>
    </location>
</feature>
<feature type="region of interest" description="Disordered" evidence="9">
    <location>
        <begin position="154"/>
        <end position="312"/>
    </location>
</feature>
<dbReference type="PANTHER" id="PTHR46009:SF1">
    <property type="entry name" value="VACUOLAR PROTEIN SORTING-ASSOCIATED PROTEIN VTA1 HOMOLOG"/>
    <property type="match status" value="1"/>
</dbReference>
<evidence type="ECO:0000259" key="11">
    <source>
        <dbReference type="Pfam" id="PF18097"/>
    </source>
</evidence>
<evidence type="ECO:0000256" key="1">
    <source>
        <dbReference type="ARBA" id="ARBA00004481"/>
    </source>
</evidence>
<comment type="similarity">
    <text evidence="3">Belongs to the VTA1 family.</text>
</comment>
<dbReference type="Gene3D" id="1.25.40.270">
    <property type="entry name" value="Vacuolar protein sorting-associated protein vta1"/>
    <property type="match status" value="1"/>
</dbReference>
<dbReference type="Proteomes" id="UP000492821">
    <property type="component" value="Unassembled WGS sequence"/>
</dbReference>
<name>A0A7E4VE28_PANRE</name>
<feature type="compositionally biased region" description="Low complexity" evidence="9">
    <location>
        <begin position="286"/>
        <end position="306"/>
    </location>
</feature>
<evidence type="ECO:0000256" key="6">
    <source>
        <dbReference type="ARBA" id="ARBA00022753"/>
    </source>
</evidence>
<evidence type="ECO:0000256" key="3">
    <source>
        <dbReference type="ARBA" id="ARBA00007895"/>
    </source>
</evidence>
<reference evidence="12" key="1">
    <citation type="journal article" date="2013" name="Genetics">
        <title>The draft genome and transcriptome of Panagrellus redivivus are shaped by the harsh demands of a free-living lifestyle.</title>
        <authorList>
            <person name="Srinivasan J."/>
            <person name="Dillman A.R."/>
            <person name="Macchietto M.G."/>
            <person name="Heikkinen L."/>
            <person name="Lakso M."/>
            <person name="Fracchia K.M."/>
            <person name="Antoshechkin I."/>
            <person name="Mortazavi A."/>
            <person name="Wong G."/>
            <person name="Sternberg P.W."/>
        </authorList>
    </citation>
    <scope>NUCLEOTIDE SEQUENCE [LARGE SCALE GENOMIC DNA]</scope>
    <source>
        <strain evidence="12">MT8872</strain>
    </source>
</reference>
<evidence type="ECO:0000256" key="4">
    <source>
        <dbReference type="ARBA" id="ARBA00022448"/>
    </source>
</evidence>
<keyword evidence="5" id="KW-0963">Cytoplasm</keyword>
<dbReference type="GO" id="GO:0015031">
    <property type="term" value="P:protein transport"/>
    <property type="evidence" value="ECO:0007669"/>
    <property type="project" value="UniProtKB-KW"/>
</dbReference>
<organism evidence="12 13">
    <name type="scientific">Panagrellus redivivus</name>
    <name type="common">Microworm</name>
    <dbReference type="NCBI Taxonomy" id="6233"/>
    <lineage>
        <taxon>Eukaryota</taxon>
        <taxon>Metazoa</taxon>
        <taxon>Ecdysozoa</taxon>
        <taxon>Nematoda</taxon>
        <taxon>Chromadorea</taxon>
        <taxon>Rhabditida</taxon>
        <taxon>Tylenchina</taxon>
        <taxon>Panagrolaimomorpha</taxon>
        <taxon>Panagrolaimoidea</taxon>
        <taxon>Panagrolaimidae</taxon>
        <taxon>Panagrellus</taxon>
    </lineage>
</organism>
<dbReference type="Pfam" id="PF18097">
    <property type="entry name" value="Vta1_C"/>
    <property type="match status" value="1"/>
</dbReference>
<dbReference type="Pfam" id="PF04652">
    <property type="entry name" value="Vta1"/>
    <property type="match status" value="1"/>
</dbReference>